<name>A0A1I5DK06_9NEIS</name>
<evidence type="ECO:0000313" key="4">
    <source>
        <dbReference type="Proteomes" id="UP000242869"/>
    </source>
</evidence>
<dbReference type="InterPro" id="IPR038375">
    <property type="entry name" value="NDUFAF7_sf"/>
</dbReference>
<dbReference type="SUPFAM" id="SSF53335">
    <property type="entry name" value="S-adenosyl-L-methionine-dependent methyltransferases"/>
    <property type="match status" value="1"/>
</dbReference>
<dbReference type="EMBL" id="FOVE01000025">
    <property type="protein sequence ID" value="SFN99121.1"/>
    <property type="molecule type" value="Genomic_DNA"/>
</dbReference>
<dbReference type="OrthoDB" id="9794208at2"/>
<accession>A0A1I5DK06</accession>
<evidence type="ECO:0000313" key="3">
    <source>
        <dbReference type="EMBL" id="SFN99121.1"/>
    </source>
</evidence>
<dbReference type="GO" id="GO:0035243">
    <property type="term" value="F:protein-arginine omega-N symmetric methyltransferase activity"/>
    <property type="evidence" value="ECO:0007669"/>
    <property type="project" value="TreeGrafter"/>
</dbReference>
<dbReference type="RefSeq" id="WP_091197805.1">
    <property type="nucleotide sequence ID" value="NZ_FOVE01000025.1"/>
</dbReference>
<dbReference type="GO" id="GO:0032259">
    <property type="term" value="P:methylation"/>
    <property type="evidence" value="ECO:0007669"/>
    <property type="project" value="UniProtKB-KW"/>
</dbReference>
<keyword evidence="2 3" id="KW-0808">Transferase</keyword>
<keyword evidence="4" id="KW-1185">Reference proteome</keyword>
<dbReference type="PANTHER" id="PTHR12049">
    <property type="entry name" value="PROTEIN ARGININE METHYLTRANSFERASE NDUFAF7, MITOCHONDRIAL"/>
    <property type="match status" value="1"/>
</dbReference>
<dbReference type="InterPro" id="IPR029063">
    <property type="entry name" value="SAM-dependent_MTases_sf"/>
</dbReference>
<dbReference type="Gene3D" id="3.40.50.12710">
    <property type="match status" value="1"/>
</dbReference>
<reference evidence="4" key="1">
    <citation type="submission" date="2016-10" db="EMBL/GenBank/DDBJ databases">
        <authorList>
            <person name="Varghese N."/>
            <person name="Submissions S."/>
        </authorList>
    </citation>
    <scope>NUCLEOTIDE SEQUENCE [LARGE SCALE GENOMIC DNA]</scope>
    <source>
        <strain evidence="4">DSM 6150</strain>
    </source>
</reference>
<dbReference type="STRING" id="83765.SAMN05660284_02673"/>
<dbReference type="Proteomes" id="UP000242869">
    <property type="component" value="Unassembled WGS sequence"/>
</dbReference>
<keyword evidence="1 3" id="KW-0489">Methyltransferase</keyword>
<dbReference type="InterPro" id="IPR003788">
    <property type="entry name" value="NDUFAF7"/>
</dbReference>
<sequence>MPNPQAHNSQLPEPGPDARAVSDALVNLIRAEIERAGGWISFSDYMRLALYAPGLGYYSAGAAKFGTAGDFVTAPEISPLFGACIAATAADVLAAPELGGQGAILEIGAGTGRLAAQILKSLAEKNALPRRYCILELSADLQQRQRELLAQEVPDLLDRVAWLTALPQDFRGFIVGNEVLDAMPCALVHYCESGWLERGVVWRDGFAWEDRPIRDMNLMMQALVLPVAGNYLTEIQLEAQGFVKSLAGSLSCGAILLLDYGFPAAEYYHPQRHMGTLMCHYRHHSHTEPFWLPGLCDITTHVDFSAIWRAGADAGLALEGYLTQGAYLVNAGLMDELNRLDAADMKAYLAGVSAAQKLVNPTEMGELFKVMAFSKGLELPDLLAGFQTGDDSGRL</sequence>
<dbReference type="PANTHER" id="PTHR12049:SF7">
    <property type="entry name" value="PROTEIN ARGININE METHYLTRANSFERASE NDUFAF7, MITOCHONDRIAL"/>
    <property type="match status" value="1"/>
</dbReference>
<proteinExistence type="predicted"/>
<evidence type="ECO:0000256" key="2">
    <source>
        <dbReference type="ARBA" id="ARBA00022679"/>
    </source>
</evidence>
<evidence type="ECO:0000256" key="1">
    <source>
        <dbReference type="ARBA" id="ARBA00022603"/>
    </source>
</evidence>
<dbReference type="AlphaFoldDB" id="A0A1I5DK06"/>
<dbReference type="Pfam" id="PF02636">
    <property type="entry name" value="Methyltransf_28"/>
    <property type="match status" value="1"/>
</dbReference>
<gene>
    <name evidence="3" type="ORF">SAMN05660284_02673</name>
</gene>
<organism evidence="3 4">
    <name type="scientific">Formivibrio citricus</name>
    <dbReference type="NCBI Taxonomy" id="83765"/>
    <lineage>
        <taxon>Bacteria</taxon>
        <taxon>Pseudomonadati</taxon>
        <taxon>Pseudomonadota</taxon>
        <taxon>Betaproteobacteria</taxon>
        <taxon>Neisseriales</taxon>
        <taxon>Chitinibacteraceae</taxon>
        <taxon>Formivibrio</taxon>
    </lineage>
</organism>
<protein>
    <submittedName>
        <fullName evidence="3">SAM-dependent methyltransferase, MidA family</fullName>
    </submittedName>
</protein>